<dbReference type="RefSeq" id="WP_119929733.1">
    <property type="nucleotide sequence ID" value="NZ_QZEY01000014.1"/>
</dbReference>
<evidence type="ECO:0000256" key="1">
    <source>
        <dbReference type="SAM" id="Phobius"/>
    </source>
</evidence>
<dbReference type="EMBL" id="QZEY01000014">
    <property type="protein sequence ID" value="RJL24817.1"/>
    <property type="molecule type" value="Genomic_DNA"/>
</dbReference>
<keyword evidence="1" id="KW-0812">Transmembrane</keyword>
<dbReference type="Proteomes" id="UP000265768">
    <property type="component" value="Unassembled WGS sequence"/>
</dbReference>
<dbReference type="AlphaFoldDB" id="A0A3A4ADI7"/>
<reference evidence="2 3" key="1">
    <citation type="submission" date="2018-09" db="EMBL/GenBank/DDBJ databases">
        <title>YIM 75507 draft genome.</title>
        <authorList>
            <person name="Tang S."/>
            <person name="Feng Y."/>
        </authorList>
    </citation>
    <scope>NUCLEOTIDE SEQUENCE [LARGE SCALE GENOMIC DNA]</scope>
    <source>
        <strain evidence="2 3">YIM 75507</strain>
    </source>
</reference>
<organism evidence="2 3">
    <name type="scientific">Bailinhaonella thermotolerans</name>
    <dbReference type="NCBI Taxonomy" id="1070861"/>
    <lineage>
        <taxon>Bacteria</taxon>
        <taxon>Bacillati</taxon>
        <taxon>Actinomycetota</taxon>
        <taxon>Actinomycetes</taxon>
        <taxon>Streptosporangiales</taxon>
        <taxon>Streptosporangiaceae</taxon>
        <taxon>Bailinhaonella</taxon>
    </lineage>
</organism>
<keyword evidence="1" id="KW-0472">Membrane</keyword>
<sequence length="70" mass="6648">MSPTVKALLAVLLVVGAVLGVAGGVRVLSAGRGETSGGPVAAGRRRTGALLLMSGAALIVAAAVAVLVLT</sequence>
<name>A0A3A4ADI7_9ACTN</name>
<protein>
    <submittedName>
        <fullName evidence="2">Uncharacterized protein</fullName>
    </submittedName>
</protein>
<keyword evidence="1" id="KW-1133">Transmembrane helix</keyword>
<gene>
    <name evidence="2" type="ORF">D5H75_28990</name>
</gene>
<comment type="caution">
    <text evidence="2">The sequence shown here is derived from an EMBL/GenBank/DDBJ whole genome shotgun (WGS) entry which is preliminary data.</text>
</comment>
<evidence type="ECO:0000313" key="2">
    <source>
        <dbReference type="EMBL" id="RJL24817.1"/>
    </source>
</evidence>
<evidence type="ECO:0000313" key="3">
    <source>
        <dbReference type="Proteomes" id="UP000265768"/>
    </source>
</evidence>
<feature type="transmembrane region" description="Helical" evidence="1">
    <location>
        <begin position="48"/>
        <end position="69"/>
    </location>
</feature>
<keyword evidence="3" id="KW-1185">Reference proteome</keyword>
<proteinExistence type="predicted"/>
<accession>A0A3A4ADI7</accession>